<keyword evidence="1" id="KW-1133">Transmembrane helix</keyword>
<name>A0A6I6MMJ7_9CAUL</name>
<dbReference type="Proteomes" id="UP000431269">
    <property type="component" value="Chromosome"/>
</dbReference>
<sequence length="234" mass="24714">MVVEENRRPISQRERGWAKWLARVLVKSGASPNFISFSSIVFAALAGLCFYAIGIATSAGDRVMLCLGAALFCQLRLLANMMDGMVAVEAGKGGPDGPVWNELPDRFADIFILVGAGYGVTALGLADASLGWAAAVAAVMTAYAREVARGAGAPADFSGPMAKPHRMFWMTMAALLTIFDRQIGGALIEAAFTGDRGADGEGAFILLALWLVVVGATVTALNRTRRALAFLNRK</sequence>
<dbReference type="InterPro" id="IPR043130">
    <property type="entry name" value="CDP-OH_PTrfase_TM_dom"/>
</dbReference>
<keyword evidence="2" id="KW-0808">Transferase</keyword>
<dbReference type="AlphaFoldDB" id="A0A6I6MMJ7"/>
<keyword evidence="1" id="KW-0812">Transmembrane</keyword>
<evidence type="ECO:0000256" key="1">
    <source>
        <dbReference type="SAM" id="Phobius"/>
    </source>
</evidence>
<dbReference type="RefSeq" id="WP_158766733.1">
    <property type="nucleotide sequence ID" value="NZ_CP047045.1"/>
</dbReference>
<proteinExistence type="predicted"/>
<organism evidence="2 3">
    <name type="scientific">Terricaulis silvestris</name>
    <dbReference type="NCBI Taxonomy" id="2686094"/>
    <lineage>
        <taxon>Bacteria</taxon>
        <taxon>Pseudomonadati</taxon>
        <taxon>Pseudomonadota</taxon>
        <taxon>Alphaproteobacteria</taxon>
        <taxon>Caulobacterales</taxon>
        <taxon>Caulobacteraceae</taxon>
        <taxon>Terricaulis</taxon>
    </lineage>
</organism>
<feature type="transmembrane region" description="Helical" evidence="1">
    <location>
        <begin position="204"/>
        <end position="224"/>
    </location>
</feature>
<keyword evidence="1" id="KW-0472">Membrane</keyword>
<gene>
    <name evidence="2" type="ORF">DSM104635_02764</name>
</gene>
<dbReference type="KEGG" id="tsv:DSM104635_02764"/>
<dbReference type="GO" id="GO:0016740">
    <property type="term" value="F:transferase activity"/>
    <property type="evidence" value="ECO:0007669"/>
    <property type="project" value="UniProtKB-KW"/>
</dbReference>
<accession>A0A6I6MMJ7</accession>
<keyword evidence="3" id="KW-1185">Reference proteome</keyword>
<feature type="transmembrane region" description="Helical" evidence="1">
    <location>
        <begin position="110"/>
        <end position="139"/>
    </location>
</feature>
<protein>
    <submittedName>
        <fullName evidence="2">CDP-alcohol phosphatidyltransferase</fullName>
    </submittedName>
</protein>
<evidence type="ECO:0000313" key="3">
    <source>
        <dbReference type="Proteomes" id="UP000431269"/>
    </source>
</evidence>
<feature type="transmembrane region" description="Helical" evidence="1">
    <location>
        <begin position="34"/>
        <end position="56"/>
    </location>
</feature>
<feature type="transmembrane region" description="Helical" evidence="1">
    <location>
        <begin position="167"/>
        <end position="192"/>
    </location>
</feature>
<evidence type="ECO:0000313" key="2">
    <source>
        <dbReference type="EMBL" id="QGZ95909.1"/>
    </source>
</evidence>
<dbReference type="EMBL" id="CP047045">
    <property type="protein sequence ID" value="QGZ95909.1"/>
    <property type="molecule type" value="Genomic_DNA"/>
</dbReference>
<reference evidence="3" key="1">
    <citation type="submission" date="2019-12" db="EMBL/GenBank/DDBJ databases">
        <title>Complete genome of Terracaulis silvestris 0127_4.</title>
        <authorList>
            <person name="Vieira S."/>
            <person name="Riedel T."/>
            <person name="Sproer C."/>
            <person name="Pascual J."/>
            <person name="Boedeker C."/>
            <person name="Overmann J."/>
        </authorList>
    </citation>
    <scope>NUCLEOTIDE SEQUENCE [LARGE SCALE GENOMIC DNA]</scope>
    <source>
        <strain evidence="3">0127_4</strain>
    </source>
</reference>
<dbReference type="Gene3D" id="1.20.120.1760">
    <property type="match status" value="1"/>
</dbReference>